<evidence type="ECO:0000259" key="5">
    <source>
        <dbReference type="Pfam" id="PF01343"/>
    </source>
</evidence>
<dbReference type="InterPro" id="IPR004635">
    <property type="entry name" value="Pept_S49_SppA"/>
</dbReference>
<dbReference type="PANTHER" id="PTHR42987:SF7">
    <property type="entry name" value="SIGNAL PEPTIDE PEPTIDASE SPPA-RELATED"/>
    <property type="match status" value="1"/>
</dbReference>
<gene>
    <name evidence="6" type="primary">sppA</name>
    <name evidence="6" type="ORF">F6V30_11910</name>
</gene>
<dbReference type="Pfam" id="PF01343">
    <property type="entry name" value="Peptidase_S49"/>
    <property type="match status" value="1"/>
</dbReference>
<protein>
    <submittedName>
        <fullName evidence="6">Signal peptide peptidase SppA</fullName>
    </submittedName>
</protein>
<dbReference type="PANTHER" id="PTHR42987">
    <property type="entry name" value="PEPTIDASE S49"/>
    <property type="match status" value="1"/>
</dbReference>
<evidence type="ECO:0000313" key="6">
    <source>
        <dbReference type="EMBL" id="KAB0669505.1"/>
    </source>
</evidence>
<comment type="caution">
    <text evidence="6">The sequence shown here is derived from an EMBL/GenBank/DDBJ whole genome shotgun (WGS) entry which is preliminary data.</text>
</comment>
<proteinExistence type="inferred from homology"/>
<organism evidence="6 7">
    <name type="scientific">Oryzomonas sagensis</name>
    <dbReference type="NCBI Taxonomy" id="2603857"/>
    <lineage>
        <taxon>Bacteria</taxon>
        <taxon>Pseudomonadati</taxon>
        <taxon>Thermodesulfobacteriota</taxon>
        <taxon>Desulfuromonadia</taxon>
        <taxon>Geobacterales</taxon>
        <taxon>Geobacteraceae</taxon>
        <taxon>Oryzomonas</taxon>
    </lineage>
</organism>
<dbReference type="CDD" id="cd07023">
    <property type="entry name" value="S49_Sppa_N_C"/>
    <property type="match status" value="1"/>
</dbReference>
<evidence type="ECO:0000256" key="1">
    <source>
        <dbReference type="ARBA" id="ARBA00008683"/>
    </source>
</evidence>
<comment type="similarity">
    <text evidence="1">Belongs to the peptidase S49 family.</text>
</comment>
<evidence type="ECO:0000256" key="4">
    <source>
        <dbReference type="ARBA" id="ARBA00022825"/>
    </source>
</evidence>
<dbReference type="Gene3D" id="6.20.330.10">
    <property type="match status" value="1"/>
</dbReference>
<reference evidence="6 7" key="1">
    <citation type="journal article" date="2020" name="Microorganisms">
        <title>Description of Three Novel Members in the Family Geobacteraceae, Oryzomonas japonicum gen. nov., sp. nov., Oryzomonas sagensis sp. nov., and Oryzomonas ruber sp. nov.</title>
        <authorList>
            <person name="Xu Z."/>
            <person name="Masuda Y."/>
            <person name="Hayakawa C."/>
            <person name="Ushijima N."/>
            <person name="Kawano K."/>
            <person name="Shiratori Y."/>
            <person name="Senoo K."/>
            <person name="Itoh H."/>
        </authorList>
    </citation>
    <scope>NUCLEOTIDE SEQUENCE [LARGE SCALE GENOMIC DNA]</scope>
    <source>
        <strain evidence="6 7">Red100</strain>
    </source>
</reference>
<dbReference type="EMBL" id="VZRA01000003">
    <property type="protein sequence ID" value="KAB0669505.1"/>
    <property type="molecule type" value="Genomic_DNA"/>
</dbReference>
<keyword evidence="7" id="KW-1185">Reference proteome</keyword>
<name>A0ABQ6TM14_9BACT</name>
<keyword evidence="2" id="KW-0645">Protease</keyword>
<evidence type="ECO:0000313" key="7">
    <source>
        <dbReference type="Proteomes" id="UP000798046"/>
    </source>
</evidence>
<keyword evidence="4" id="KW-0720">Serine protease</keyword>
<keyword evidence="3" id="KW-0378">Hydrolase</keyword>
<dbReference type="Gene3D" id="3.90.226.10">
    <property type="entry name" value="2-enoyl-CoA Hydratase, Chain A, domain 1"/>
    <property type="match status" value="1"/>
</dbReference>
<dbReference type="InterPro" id="IPR029045">
    <property type="entry name" value="ClpP/crotonase-like_dom_sf"/>
</dbReference>
<dbReference type="Proteomes" id="UP000798046">
    <property type="component" value="Unassembled WGS sequence"/>
</dbReference>
<dbReference type="NCBIfam" id="TIGR00706">
    <property type="entry name" value="SppA_dom"/>
    <property type="match status" value="1"/>
</dbReference>
<dbReference type="RefSeq" id="WP_151157177.1">
    <property type="nucleotide sequence ID" value="NZ_VZRA01000003.1"/>
</dbReference>
<evidence type="ECO:0000256" key="2">
    <source>
        <dbReference type="ARBA" id="ARBA00022670"/>
    </source>
</evidence>
<dbReference type="SUPFAM" id="SSF52096">
    <property type="entry name" value="ClpP/crotonase"/>
    <property type="match status" value="1"/>
</dbReference>
<sequence>MIKKIALIFLAAAAAFLILFAGSLLIAKAIIGGMDAKLADKEGVGLLEVRGMILDSKDTIRQLRYFLKQENIKAVVLRVDSPGGVVAPSQEIYEEVKKFAAKKKIIVSMGSLAASGGYYISAPATLIYANPGTITASIGVILKLSNIETLMDKIGIKSYTLKTGKFKDSGSPLRELSPEDRAMLQAVIDNTHEQFVRAVAAGRKLPLEDVRRIADGRILSGEQAKGLKLVDRLGTLQDAIDEAGRLAGIAGDPEVIHAPKKKIDYLDVLADGMEGKFSGTLRNAAGGMRLMYEAE</sequence>
<dbReference type="InterPro" id="IPR047272">
    <property type="entry name" value="S49_SppA_C"/>
</dbReference>
<accession>A0ABQ6TM14</accession>
<feature type="domain" description="Peptidase S49" evidence="5">
    <location>
        <begin position="98"/>
        <end position="248"/>
    </location>
</feature>
<dbReference type="InterPro" id="IPR002142">
    <property type="entry name" value="Peptidase_S49"/>
</dbReference>
<evidence type="ECO:0000256" key="3">
    <source>
        <dbReference type="ARBA" id="ARBA00022801"/>
    </source>
</evidence>